<protein>
    <recommendedName>
        <fullName evidence="3">HTH cro/C1-type domain-containing protein</fullName>
    </recommendedName>
</protein>
<proteinExistence type="predicted"/>
<dbReference type="AlphaFoldDB" id="A0A4Y3WTW6"/>
<organism evidence="1 2">
    <name type="scientific">Pseudonocardia hydrocarbonoxydans</name>
    <dbReference type="NCBI Taxonomy" id="76726"/>
    <lineage>
        <taxon>Bacteria</taxon>
        <taxon>Bacillati</taxon>
        <taxon>Actinomycetota</taxon>
        <taxon>Actinomycetes</taxon>
        <taxon>Pseudonocardiales</taxon>
        <taxon>Pseudonocardiaceae</taxon>
        <taxon>Pseudonocardia</taxon>
    </lineage>
</organism>
<sequence>MDDDRAALAAGIRLAIAQMPGSKLDKCAALAVSPYSLEKWAKGAAEPTPANLARLSRKSGLDVETIRNGGRPVDGADEVGAVA</sequence>
<evidence type="ECO:0000313" key="1">
    <source>
        <dbReference type="EMBL" id="GEC22214.1"/>
    </source>
</evidence>
<gene>
    <name evidence="1" type="ORF">PHY01_44970</name>
</gene>
<accession>A0A4Y3WTW6</accession>
<name>A0A4Y3WTW6_9PSEU</name>
<evidence type="ECO:0008006" key="3">
    <source>
        <dbReference type="Google" id="ProtNLM"/>
    </source>
</evidence>
<comment type="caution">
    <text evidence="1">The sequence shown here is derived from an EMBL/GenBank/DDBJ whole genome shotgun (WGS) entry which is preliminary data.</text>
</comment>
<dbReference type="EMBL" id="BJNG01000040">
    <property type="protein sequence ID" value="GEC22214.1"/>
    <property type="molecule type" value="Genomic_DNA"/>
</dbReference>
<dbReference type="RefSeq" id="WP_141281478.1">
    <property type="nucleotide sequence ID" value="NZ_BAAARZ010000063.1"/>
</dbReference>
<dbReference type="Proteomes" id="UP000320338">
    <property type="component" value="Unassembled WGS sequence"/>
</dbReference>
<reference evidence="1 2" key="1">
    <citation type="submission" date="2019-06" db="EMBL/GenBank/DDBJ databases">
        <title>Whole genome shotgun sequence of Pseudonocardia hydrocarbonoxydans NBRC 14498.</title>
        <authorList>
            <person name="Hosoyama A."/>
            <person name="Uohara A."/>
            <person name="Ohji S."/>
            <person name="Ichikawa N."/>
        </authorList>
    </citation>
    <scope>NUCLEOTIDE SEQUENCE [LARGE SCALE GENOMIC DNA]</scope>
    <source>
        <strain evidence="1 2">NBRC 14498</strain>
    </source>
</reference>
<keyword evidence="2" id="KW-1185">Reference proteome</keyword>
<evidence type="ECO:0000313" key="2">
    <source>
        <dbReference type="Proteomes" id="UP000320338"/>
    </source>
</evidence>
<dbReference type="OrthoDB" id="158239at2070"/>